<feature type="transmembrane region" description="Helical" evidence="1">
    <location>
        <begin position="105"/>
        <end position="122"/>
    </location>
</feature>
<evidence type="ECO:0000313" key="4">
    <source>
        <dbReference type="EMBL" id="CAB4799780.1"/>
    </source>
</evidence>
<name>A0A6J6XR70_9ZZZZ</name>
<feature type="transmembrane region" description="Helical" evidence="1">
    <location>
        <begin position="12"/>
        <end position="36"/>
    </location>
</feature>
<dbReference type="EMBL" id="CAFBOG010000353">
    <property type="protein sequence ID" value="CAB5003171.1"/>
    <property type="molecule type" value="Genomic_DNA"/>
</dbReference>
<dbReference type="AlphaFoldDB" id="A0A6J6XR70"/>
<evidence type="ECO:0000313" key="3">
    <source>
        <dbReference type="EMBL" id="CAB4713118.1"/>
    </source>
</evidence>
<evidence type="ECO:0000313" key="5">
    <source>
        <dbReference type="EMBL" id="CAB5003171.1"/>
    </source>
</evidence>
<dbReference type="InterPro" id="IPR055568">
    <property type="entry name" value="DUF7144"/>
</dbReference>
<dbReference type="EMBL" id="CAFAAQ010000028">
    <property type="protein sequence ID" value="CAB4799780.1"/>
    <property type="molecule type" value="Genomic_DNA"/>
</dbReference>
<reference evidence="4" key="1">
    <citation type="submission" date="2020-05" db="EMBL/GenBank/DDBJ databases">
        <authorList>
            <person name="Chiriac C."/>
            <person name="Salcher M."/>
            <person name="Ghai R."/>
            <person name="Kavagutti S V."/>
        </authorList>
    </citation>
    <scope>NUCLEOTIDE SEQUENCE</scope>
</reference>
<feature type="domain" description="DUF7144" evidence="2">
    <location>
        <begin position="13"/>
        <end position="126"/>
    </location>
</feature>
<protein>
    <submittedName>
        <fullName evidence="4">Unannotated protein</fullName>
    </submittedName>
</protein>
<keyword evidence="1" id="KW-0472">Membrane</keyword>
<proteinExistence type="predicted"/>
<evidence type="ECO:0000313" key="6">
    <source>
        <dbReference type="EMBL" id="CAB5066528.1"/>
    </source>
</evidence>
<sequence length="135" mass="14483">MSDQPSSWAAGYAAFAGVLLVIVGFFQACAGVVALLNDEFFVVGAKWTFAFDITTWGWIHLILGVIVLLSGFGIFTGNVAARTVGVIVAGLSAAVNFLWLPWYPIWAIIVIALDIAIIWALTSHGRDIQKLSDAN</sequence>
<dbReference type="EMBL" id="CAFBQW010000098">
    <property type="protein sequence ID" value="CAB5066528.1"/>
    <property type="molecule type" value="Genomic_DNA"/>
</dbReference>
<keyword evidence="1" id="KW-1133">Transmembrane helix</keyword>
<evidence type="ECO:0000256" key="1">
    <source>
        <dbReference type="SAM" id="Phobius"/>
    </source>
</evidence>
<gene>
    <name evidence="3" type="ORF">UFOPK2582_01529</name>
    <name evidence="4" type="ORF">UFOPK3046_00491</name>
    <name evidence="5" type="ORF">UFOPK3914_02276</name>
    <name evidence="6" type="ORF">UFOPK4354_00983</name>
</gene>
<dbReference type="Pfam" id="PF23636">
    <property type="entry name" value="DUF7144"/>
    <property type="match status" value="1"/>
</dbReference>
<feature type="transmembrane region" description="Helical" evidence="1">
    <location>
        <begin position="56"/>
        <end position="75"/>
    </location>
</feature>
<keyword evidence="1" id="KW-0812">Transmembrane</keyword>
<organism evidence="4">
    <name type="scientific">freshwater metagenome</name>
    <dbReference type="NCBI Taxonomy" id="449393"/>
    <lineage>
        <taxon>unclassified sequences</taxon>
        <taxon>metagenomes</taxon>
        <taxon>ecological metagenomes</taxon>
    </lineage>
</organism>
<dbReference type="EMBL" id="CAEZXS010000234">
    <property type="protein sequence ID" value="CAB4713118.1"/>
    <property type="molecule type" value="Genomic_DNA"/>
</dbReference>
<accession>A0A6J6XR70</accession>
<evidence type="ECO:0000259" key="2">
    <source>
        <dbReference type="Pfam" id="PF23636"/>
    </source>
</evidence>